<evidence type="ECO:0000313" key="7">
    <source>
        <dbReference type="EMBL" id="VAW73706.1"/>
    </source>
</evidence>
<evidence type="ECO:0000256" key="3">
    <source>
        <dbReference type="ARBA" id="ARBA00022801"/>
    </source>
</evidence>
<evidence type="ECO:0000256" key="1">
    <source>
        <dbReference type="ARBA" id="ARBA00009179"/>
    </source>
</evidence>
<protein>
    <submittedName>
        <fullName evidence="7">Carboxyl-terminal protease</fullName>
        <ecNumber evidence="7">3.4.21.102</ecNumber>
    </submittedName>
</protein>
<dbReference type="FunFam" id="2.30.42.10:FF:000063">
    <property type="entry name" value="Peptidase, S41 family"/>
    <property type="match status" value="1"/>
</dbReference>
<feature type="region of interest" description="Disordered" evidence="5">
    <location>
        <begin position="386"/>
        <end position="415"/>
    </location>
</feature>
<dbReference type="PANTHER" id="PTHR32060:SF30">
    <property type="entry name" value="CARBOXY-TERMINAL PROCESSING PROTEASE CTPA"/>
    <property type="match status" value="1"/>
</dbReference>
<feature type="compositionally biased region" description="Basic and acidic residues" evidence="5">
    <location>
        <begin position="401"/>
        <end position="413"/>
    </location>
</feature>
<dbReference type="SMART" id="SM00245">
    <property type="entry name" value="TSPc"/>
    <property type="match status" value="1"/>
</dbReference>
<dbReference type="Gene3D" id="2.30.42.10">
    <property type="match status" value="1"/>
</dbReference>
<dbReference type="PANTHER" id="PTHR32060">
    <property type="entry name" value="TAIL-SPECIFIC PROTEASE"/>
    <property type="match status" value="1"/>
</dbReference>
<dbReference type="Gene3D" id="3.30.750.44">
    <property type="match status" value="1"/>
</dbReference>
<dbReference type="CDD" id="cd06782">
    <property type="entry name" value="cpPDZ_CPP-like"/>
    <property type="match status" value="1"/>
</dbReference>
<dbReference type="EC" id="3.4.21.102" evidence="7"/>
<dbReference type="GO" id="GO:0007165">
    <property type="term" value="P:signal transduction"/>
    <property type="evidence" value="ECO:0007669"/>
    <property type="project" value="TreeGrafter"/>
</dbReference>
<dbReference type="SUPFAM" id="SSF52096">
    <property type="entry name" value="ClpP/crotonase"/>
    <property type="match status" value="1"/>
</dbReference>
<dbReference type="Pfam" id="PF22694">
    <property type="entry name" value="CtpB_N-like"/>
    <property type="match status" value="1"/>
</dbReference>
<dbReference type="GO" id="GO:0006508">
    <property type="term" value="P:proteolysis"/>
    <property type="evidence" value="ECO:0007669"/>
    <property type="project" value="UniProtKB-KW"/>
</dbReference>
<evidence type="ECO:0000256" key="5">
    <source>
        <dbReference type="SAM" id="MobiDB-lite"/>
    </source>
</evidence>
<keyword evidence="3 7" id="KW-0378">Hydrolase</keyword>
<dbReference type="CDD" id="cd07560">
    <property type="entry name" value="Peptidase_S41_CPP"/>
    <property type="match status" value="1"/>
</dbReference>
<sequence>MSVKKQNVFLVLLGLTIGVSLSIGQGVFAERDTPKTVAGLPVDELRTFTDVFGRIKNDYVEDVEDSELLENAVRGMLSGLDPHSSYLDREQFKELQVGTTGEFGGLGIEVGMEDGFVKVIAPIDDTPAQRAGVEAGDLIIRLDDTPVKGLSLNDAVKIMRGKPGSILKLTIVREGTERPLKIEIKRAIIKVKSVKNRMLEEGFGYVRISQFQSKTAESMVSAIESLKKEAGGSLKGMVLDLRNNPGGVLNGAVAVSDAFLKKGLIVYTEGRVSDSRLRFNATPDDVLDSAPLVVLVNQGSASASEIVSGALQDHSRAIIVGTQTFGKGSVQTILPLSNGTAVKLTTARYFTPSGRSIQAEGIKPDIELDQVRVSVVERTFEPIKEADLSGHLSNGNGKKGSKPEAKKPEKKEPLAQTDYQLYEALNLLKGLAIQREHM</sequence>
<dbReference type="Gene3D" id="3.90.226.10">
    <property type="entry name" value="2-enoyl-CoA Hydratase, Chain A, domain 1"/>
    <property type="match status" value="1"/>
</dbReference>
<dbReference type="InterPro" id="IPR004447">
    <property type="entry name" value="Peptidase_S41A"/>
</dbReference>
<dbReference type="SUPFAM" id="SSF50156">
    <property type="entry name" value="PDZ domain-like"/>
    <property type="match status" value="1"/>
</dbReference>
<feature type="domain" description="PDZ" evidence="6">
    <location>
        <begin position="92"/>
        <end position="166"/>
    </location>
</feature>
<comment type="similarity">
    <text evidence="1">Belongs to the peptidase S41A family.</text>
</comment>
<dbReference type="InterPro" id="IPR005151">
    <property type="entry name" value="Tail-specific_protease"/>
</dbReference>
<dbReference type="Pfam" id="PF03572">
    <property type="entry name" value="Peptidase_S41"/>
    <property type="match status" value="1"/>
</dbReference>
<dbReference type="InterPro" id="IPR036034">
    <property type="entry name" value="PDZ_sf"/>
</dbReference>
<accession>A0A3B0YZ82</accession>
<dbReference type="FunFam" id="3.90.226.10:FF:000029">
    <property type="entry name" value="Peptidase, S41 family"/>
    <property type="match status" value="1"/>
</dbReference>
<gene>
    <name evidence="7" type="ORF">MNBD_GAMMA15-2564</name>
</gene>
<reference evidence="7" key="1">
    <citation type="submission" date="2018-06" db="EMBL/GenBank/DDBJ databases">
        <authorList>
            <person name="Zhirakovskaya E."/>
        </authorList>
    </citation>
    <scope>NUCLEOTIDE SEQUENCE</scope>
</reference>
<keyword evidence="2 7" id="KW-0645">Protease</keyword>
<dbReference type="AlphaFoldDB" id="A0A3B0YZ82"/>
<dbReference type="SMART" id="SM00228">
    <property type="entry name" value="PDZ"/>
    <property type="match status" value="1"/>
</dbReference>
<organism evidence="7">
    <name type="scientific">hydrothermal vent metagenome</name>
    <dbReference type="NCBI Taxonomy" id="652676"/>
    <lineage>
        <taxon>unclassified sequences</taxon>
        <taxon>metagenomes</taxon>
        <taxon>ecological metagenomes</taxon>
    </lineage>
</organism>
<evidence type="ECO:0000256" key="2">
    <source>
        <dbReference type="ARBA" id="ARBA00022670"/>
    </source>
</evidence>
<dbReference type="InterPro" id="IPR001478">
    <property type="entry name" value="PDZ"/>
</dbReference>
<name>A0A3B0YZ82_9ZZZZ</name>
<dbReference type="Pfam" id="PF13180">
    <property type="entry name" value="PDZ_2"/>
    <property type="match status" value="1"/>
</dbReference>
<dbReference type="EMBL" id="UOFN01000021">
    <property type="protein sequence ID" value="VAW73706.1"/>
    <property type="molecule type" value="Genomic_DNA"/>
</dbReference>
<evidence type="ECO:0000259" key="6">
    <source>
        <dbReference type="PROSITE" id="PS50106"/>
    </source>
</evidence>
<dbReference type="InterPro" id="IPR055210">
    <property type="entry name" value="CtpA/B_N"/>
</dbReference>
<dbReference type="GO" id="GO:0030288">
    <property type="term" value="C:outer membrane-bounded periplasmic space"/>
    <property type="evidence" value="ECO:0007669"/>
    <property type="project" value="TreeGrafter"/>
</dbReference>
<dbReference type="InterPro" id="IPR029045">
    <property type="entry name" value="ClpP/crotonase-like_dom_sf"/>
</dbReference>
<proteinExistence type="inferred from homology"/>
<dbReference type="GO" id="GO:0004252">
    <property type="term" value="F:serine-type endopeptidase activity"/>
    <property type="evidence" value="ECO:0007669"/>
    <property type="project" value="UniProtKB-EC"/>
</dbReference>
<keyword evidence="4" id="KW-0720">Serine protease</keyword>
<dbReference type="PROSITE" id="PS50106">
    <property type="entry name" value="PDZ"/>
    <property type="match status" value="1"/>
</dbReference>
<dbReference type="NCBIfam" id="TIGR00225">
    <property type="entry name" value="prc"/>
    <property type="match status" value="1"/>
</dbReference>
<evidence type="ECO:0000256" key="4">
    <source>
        <dbReference type="ARBA" id="ARBA00022825"/>
    </source>
</evidence>